<reference evidence="2" key="1">
    <citation type="submission" date="2022-11" db="UniProtKB">
        <authorList>
            <consortium name="WormBaseParasite"/>
        </authorList>
    </citation>
    <scope>IDENTIFICATION</scope>
</reference>
<keyword evidence="1" id="KW-1185">Reference proteome</keyword>
<dbReference type="AlphaFoldDB" id="A0A914ZY11"/>
<organism evidence="1 2">
    <name type="scientific">Parascaris univalens</name>
    <name type="common">Nematode worm</name>
    <dbReference type="NCBI Taxonomy" id="6257"/>
    <lineage>
        <taxon>Eukaryota</taxon>
        <taxon>Metazoa</taxon>
        <taxon>Ecdysozoa</taxon>
        <taxon>Nematoda</taxon>
        <taxon>Chromadorea</taxon>
        <taxon>Rhabditida</taxon>
        <taxon>Spirurina</taxon>
        <taxon>Ascaridomorpha</taxon>
        <taxon>Ascaridoidea</taxon>
        <taxon>Ascarididae</taxon>
        <taxon>Parascaris</taxon>
    </lineage>
</organism>
<accession>A0A914ZY11</accession>
<protein>
    <submittedName>
        <fullName evidence="2">Uncharacterized protein</fullName>
    </submittedName>
</protein>
<dbReference type="Proteomes" id="UP000887569">
    <property type="component" value="Unplaced"/>
</dbReference>
<evidence type="ECO:0000313" key="1">
    <source>
        <dbReference type="Proteomes" id="UP000887569"/>
    </source>
</evidence>
<evidence type="ECO:0000313" key="2">
    <source>
        <dbReference type="WBParaSite" id="PgB32_g012_t01"/>
    </source>
</evidence>
<sequence length="47" mass="5474">MGPIILVNFFSSRQFRCFHCFSVFSEVCVTRILFTVTPALCMNYISF</sequence>
<proteinExistence type="predicted"/>
<name>A0A914ZY11_PARUN</name>
<dbReference type="WBParaSite" id="PgB32_g012_t01">
    <property type="protein sequence ID" value="PgB32_g012_t01"/>
    <property type="gene ID" value="PgB32_g012"/>
</dbReference>